<dbReference type="EMBL" id="BK015485">
    <property type="protein sequence ID" value="DAE09291.1"/>
    <property type="molecule type" value="Genomic_DNA"/>
</dbReference>
<feature type="region of interest" description="Disordered" evidence="1">
    <location>
        <begin position="15"/>
        <end position="35"/>
    </location>
</feature>
<name>A0A8S5PRZ5_9CAUD</name>
<sequence>MDAYKRIPLKYEPPTILASNPSRHQHTCSVMTHHE</sequence>
<evidence type="ECO:0000256" key="1">
    <source>
        <dbReference type="SAM" id="MobiDB-lite"/>
    </source>
</evidence>
<proteinExistence type="predicted"/>
<protein>
    <submittedName>
        <fullName evidence="2">Uncharacterized protein</fullName>
    </submittedName>
</protein>
<reference evidence="2" key="1">
    <citation type="journal article" date="2021" name="Proc. Natl. Acad. Sci. U.S.A.">
        <title>A Catalog of Tens of Thousands of Viruses from Human Metagenomes Reveals Hidden Associations with Chronic Diseases.</title>
        <authorList>
            <person name="Tisza M.J."/>
            <person name="Buck C.B."/>
        </authorList>
    </citation>
    <scope>NUCLEOTIDE SEQUENCE</scope>
    <source>
        <strain evidence="2">CtdKF3</strain>
    </source>
</reference>
<evidence type="ECO:0000313" key="2">
    <source>
        <dbReference type="EMBL" id="DAE09291.1"/>
    </source>
</evidence>
<accession>A0A8S5PRZ5</accession>
<feature type="compositionally biased region" description="Polar residues" evidence="1">
    <location>
        <begin position="17"/>
        <end position="35"/>
    </location>
</feature>
<organism evidence="2">
    <name type="scientific">Podoviridae sp. ctdKF3</name>
    <dbReference type="NCBI Taxonomy" id="2825261"/>
    <lineage>
        <taxon>Viruses</taxon>
        <taxon>Duplodnaviria</taxon>
        <taxon>Heunggongvirae</taxon>
        <taxon>Uroviricota</taxon>
        <taxon>Caudoviricetes</taxon>
    </lineage>
</organism>